<accession>A0A2A7UTH8</accession>
<dbReference type="AlphaFoldDB" id="A0A2A7UTH8"/>
<dbReference type="InterPro" id="IPR023753">
    <property type="entry name" value="FAD/NAD-binding_dom"/>
</dbReference>
<evidence type="ECO:0000256" key="2">
    <source>
        <dbReference type="ARBA" id="ARBA00022630"/>
    </source>
</evidence>
<feature type="domain" description="Pyridine nucleotide-disulphide oxidoreductase dimerisation" evidence="4">
    <location>
        <begin position="355"/>
        <end position="458"/>
    </location>
</feature>
<dbReference type="Gene3D" id="3.30.390.30">
    <property type="match status" value="1"/>
</dbReference>
<dbReference type="Pfam" id="PF07992">
    <property type="entry name" value="Pyr_redox_2"/>
    <property type="match status" value="1"/>
</dbReference>
<gene>
    <name evidence="6" type="ORF">CRM82_07670</name>
</gene>
<evidence type="ECO:0000256" key="1">
    <source>
        <dbReference type="ARBA" id="ARBA00001974"/>
    </source>
</evidence>
<dbReference type="GeneID" id="80800474"/>
<keyword evidence="2" id="KW-0285">Flavoprotein</keyword>
<feature type="domain" description="FAD/NAD(P)-binding" evidence="5">
    <location>
        <begin position="8"/>
        <end position="325"/>
    </location>
</feature>
<dbReference type="RefSeq" id="WP_066539622.1">
    <property type="nucleotide sequence ID" value="NZ_PDEA01000001.1"/>
</dbReference>
<organism evidence="6 7">
    <name type="scientific">Comamonas terrigena</name>
    <dbReference type="NCBI Taxonomy" id="32013"/>
    <lineage>
        <taxon>Bacteria</taxon>
        <taxon>Pseudomonadati</taxon>
        <taxon>Pseudomonadota</taxon>
        <taxon>Betaproteobacteria</taxon>
        <taxon>Burkholderiales</taxon>
        <taxon>Comamonadaceae</taxon>
        <taxon>Comamonas</taxon>
    </lineage>
</organism>
<dbReference type="Proteomes" id="UP000220246">
    <property type="component" value="Unassembled WGS sequence"/>
</dbReference>
<keyword evidence="7" id="KW-1185">Reference proteome</keyword>
<sequence>MGANVQVDVAVIGAGTAGMNAFSTLRKAGVRAVIIDQGPLGTTCARVGCMPSKAVLQAGKRWDMLRSLLPAAHRDRALDLLPAGSTTPQLLWEQALTTRDQLVEGNIRQLNDLAGDALLSGQARFTGPQTLLLEGGTTVEAKAFVLATGSEATRPQALHDALGDKLITTDELFYLDALPRSLAVVGLGPIGLEMGLALSRLGSQVVGSNRSRRIGLMEDPEVNSAALDYFGRQFPMAFEAPVTAQRRSDGRVDFQAGAVQTQVDWVLAATGRVPRTQALALEQAGAHFDDKGRLCWDAVTQQVLGVPMFLAGDVSSDRPLMHEAAVGGVIAAQRALQHLGLEKGQPVRRRSAPLSIVFSDPDLAVVGKRFNSLPPDAVVATTRGSGNGRSKIMQAPHHVLRLYADASSRKLLGASIFCAGGEHLAHQLAWAVQRGETSESLRDLPYYHPTVEEMIDNALKELRKAFKKIG</sequence>
<dbReference type="SUPFAM" id="SSF51905">
    <property type="entry name" value="FAD/NAD(P)-binding domain"/>
    <property type="match status" value="1"/>
</dbReference>
<comment type="caution">
    <text evidence="6">The sequence shown here is derived from an EMBL/GenBank/DDBJ whole genome shotgun (WGS) entry which is preliminary data.</text>
</comment>
<dbReference type="PRINTS" id="PR00368">
    <property type="entry name" value="FADPNR"/>
</dbReference>
<dbReference type="Pfam" id="PF02852">
    <property type="entry name" value="Pyr_redox_dim"/>
    <property type="match status" value="1"/>
</dbReference>
<dbReference type="PRINTS" id="PR00411">
    <property type="entry name" value="PNDRDTASEI"/>
</dbReference>
<dbReference type="PANTHER" id="PTHR43014:SF4">
    <property type="entry name" value="PYRIDINE NUCLEOTIDE-DISULFIDE OXIDOREDUCTASE RCLA-RELATED"/>
    <property type="match status" value="1"/>
</dbReference>
<dbReference type="InterPro" id="IPR016156">
    <property type="entry name" value="FAD/NAD-linked_Rdtase_dimer_sf"/>
</dbReference>
<comment type="cofactor">
    <cofactor evidence="1">
        <name>FAD</name>
        <dbReference type="ChEBI" id="CHEBI:57692"/>
    </cofactor>
</comment>
<dbReference type="InterPro" id="IPR004099">
    <property type="entry name" value="Pyr_nucl-diS_OxRdtase_dimer"/>
</dbReference>
<evidence type="ECO:0000313" key="7">
    <source>
        <dbReference type="Proteomes" id="UP000220246"/>
    </source>
</evidence>
<dbReference type="EMBL" id="PDEA01000001">
    <property type="protein sequence ID" value="PEH88496.1"/>
    <property type="molecule type" value="Genomic_DNA"/>
</dbReference>
<protein>
    <submittedName>
        <fullName evidence="6">Dihydrolipoyl dehydrogenase</fullName>
    </submittedName>
</protein>
<proteinExistence type="predicted"/>
<reference evidence="7" key="1">
    <citation type="submission" date="2017-09" db="EMBL/GenBank/DDBJ databases">
        <title>FDA dAtabase for Regulatory Grade micrObial Sequences (FDA-ARGOS): Supporting development and validation of Infectious Disease Dx tests.</title>
        <authorList>
            <person name="Minogue T."/>
            <person name="Wolcott M."/>
            <person name="Wasieloski L."/>
            <person name="Aguilar W."/>
            <person name="Moore D."/>
            <person name="Tallon L."/>
            <person name="Sadzewicz L."/>
            <person name="Ott S."/>
            <person name="Zhao X."/>
            <person name="Nagaraj S."/>
            <person name="Vavikolanu K."/>
            <person name="Aluvathingal J."/>
            <person name="Nadendla S."/>
            <person name="Sichtig H."/>
        </authorList>
    </citation>
    <scope>NUCLEOTIDE SEQUENCE [LARGE SCALE GENOMIC DNA]</scope>
    <source>
        <strain evidence="7">FDAARGOS_394</strain>
    </source>
</reference>
<dbReference type="OrthoDB" id="178496at2"/>
<keyword evidence="3" id="KW-0274">FAD</keyword>
<evidence type="ECO:0000259" key="4">
    <source>
        <dbReference type="Pfam" id="PF02852"/>
    </source>
</evidence>
<dbReference type="NCBIfam" id="NF004939">
    <property type="entry name" value="PRK06292.1-1"/>
    <property type="match status" value="1"/>
</dbReference>
<evidence type="ECO:0000313" key="6">
    <source>
        <dbReference type="EMBL" id="PEH88496.1"/>
    </source>
</evidence>
<dbReference type="SUPFAM" id="SSF55424">
    <property type="entry name" value="FAD/NAD-linked reductases, dimerisation (C-terminal) domain"/>
    <property type="match status" value="1"/>
</dbReference>
<evidence type="ECO:0000259" key="5">
    <source>
        <dbReference type="Pfam" id="PF07992"/>
    </source>
</evidence>
<evidence type="ECO:0000256" key="3">
    <source>
        <dbReference type="ARBA" id="ARBA00022827"/>
    </source>
</evidence>
<dbReference type="InterPro" id="IPR036188">
    <property type="entry name" value="FAD/NAD-bd_sf"/>
</dbReference>
<dbReference type="Gene3D" id="3.50.50.60">
    <property type="entry name" value="FAD/NAD(P)-binding domain"/>
    <property type="match status" value="2"/>
</dbReference>
<dbReference type="GO" id="GO:0050660">
    <property type="term" value="F:flavin adenine dinucleotide binding"/>
    <property type="evidence" value="ECO:0007669"/>
    <property type="project" value="TreeGrafter"/>
</dbReference>
<dbReference type="GO" id="GO:0003955">
    <property type="term" value="F:NAD(P)H dehydrogenase (quinone) activity"/>
    <property type="evidence" value="ECO:0007669"/>
    <property type="project" value="TreeGrafter"/>
</dbReference>
<dbReference type="STRING" id="1219032.GCA_001515545_03068"/>
<name>A0A2A7UTH8_COMTR</name>
<dbReference type="PANTHER" id="PTHR43014">
    <property type="entry name" value="MERCURIC REDUCTASE"/>
    <property type="match status" value="1"/>
</dbReference>